<protein>
    <submittedName>
        <fullName evidence="2">Uncharacterized protein</fullName>
    </submittedName>
</protein>
<evidence type="ECO:0000256" key="1">
    <source>
        <dbReference type="SAM" id="MobiDB-lite"/>
    </source>
</evidence>
<dbReference type="AlphaFoldDB" id="A0A197JH26"/>
<evidence type="ECO:0000313" key="3">
    <source>
        <dbReference type="Proteomes" id="UP000078512"/>
    </source>
</evidence>
<accession>A0A197JH26</accession>
<name>A0A197JH26_9FUNG</name>
<sequence length="52" mass="5199">MTANSSSSSTYNKTNNNSTADISPTNPASSLALTASVLSTATPASTKIGLNH</sequence>
<dbReference type="Proteomes" id="UP000078512">
    <property type="component" value="Unassembled WGS sequence"/>
</dbReference>
<feature type="compositionally biased region" description="Low complexity" evidence="1">
    <location>
        <begin position="1"/>
        <end position="19"/>
    </location>
</feature>
<feature type="region of interest" description="Disordered" evidence="1">
    <location>
        <begin position="1"/>
        <end position="27"/>
    </location>
</feature>
<keyword evidence="3" id="KW-1185">Reference proteome</keyword>
<gene>
    <name evidence="2" type="ORF">K457DRAFT_141941</name>
</gene>
<proteinExistence type="predicted"/>
<organism evidence="2 3">
    <name type="scientific">Linnemannia elongata AG-77</name>
    <dbReference type="NCBI Taxonomy" id="1314771"/>
    <lineage>
        <taxon>Eukaryota</taxon>
        <taxon>Fungi</taxon>
        <taxon>Fungi incertae sedis</taxon>
        <taxon>Mucoromycota</taxon>
        <taxon>Mortierellomycotina</taxon>
        <taxon>Mortierellomycetes</taxon>
        <taxon>Mortierellales</taxon>
        <taxon>Mortierellaceae</taxon>
        <taxon>Linnemannia</taxon>
    </lineage>
</organism>
<reference evidence="2 3" key="1">
    <citation type="submission" date="2016-05" db="EMBL/GenBank/DDBJ databases">
        <title>Genome sequencing reveals origins of a unique bacterial endosymbiosis in the earliest lineages of terrestrial Fungi.</title>
        <authorList>
            <consortium name="DOE Joint Genome Institute"/>
            <person name="Uehling J."/>
            <person name="Gryganskyi A."/>
            <person name="Hameed K."/>
            <person name="Tschaplinski T."/>
            <person name="Misztal P."/>
            <person name="Wu S."/>
            <person name="Desiro A."/>
            <person name="Vande Pol N."/>
            <person name="Du Z.-Y."/>
            <person name="Zienkiewicz A."/>
            <person name="Zienkiewicz K."/>
            <person name="Morin E."/>
            <person name="Tisserant E."/>
            <person name="Splivallo R."/>
            <person name="Hainaut M."/>
            <person name="Henrissat B."/>
            <person name="Ohm R."/>
            <person name="Kuo A."/>
            <person name="Yan J."/>
            <person name="Lipzen A."/>
            <person name="Nolan M."/>
            <person name="Labutti K."/>
            <person name="Barry K."/>
            <person name="Goldstein A."/>
            <person name="Labbe J."/>
            <person name="Schadt C."/>
            <person name="Tuskan G."/>
            <person name="Grigoriev I."/>
            <person name="Martin F."/>
            <person name="Vilgalys R."/>
            <person name="Bonito G."/>
        </authorList>
    </citation>
    <scope>NUCLEOTIDE SEQUENCE [LARGE SCALE GENOMIC DNA]</scope>
    <source>
        <strain evidence="2 3">AG-77</strain>
    </source>
</reference>
<evidence type="ECO:0000313" key="2">
    <source>
        <dbReference type="EMBL" id="OAQ24445.1"/>
    </source>
</evidence>
<dbReference type="EMBL" id="KV442094">
    <property type="protein sequence ID" value="OAQ24445.1"/>
    <property type="molecule type" value="Genomic_DNA"/>
</dbReference>